<dbReference type="HAMAP" id="MF_00379">
    <property type="entry name" value="GTPase_MnmE"/>
    <property type="match status" value="1"/>
</dbReference>
<dbReference type="InterPro" id="IPR025867">
    <property type="entry name" value="MnmE_helical"/>
</dbReference>
<accession>A0A811UF96</accession>
<dbReference type="CDD" id="cd14858">
    <property type="entry name" value="TrmE_N"/>
    <property type="match status" value="1"/>
</dbReference>
<keyword evidence="7 12" id="KW-1133">Transmembrane helix</keyword>
<dbReference type="InterPro" id="IPR031168">
    <property type="entry name" value="G_TrmE"/>
</dbReference>
<dbReference type="PROSITE" id="PS51709">
    <property type="entry name" value="G_TRME"/>
    <property type="match status" value="1"/>
</dbReference>
<dbReference type="PANTHER" id="PTHR42714:SF2">
    <property type="entry name" value="TRNA MODIFICATION GTPASE GTPBP3, MITOCHONDRIAL"/>
    <property type="match status" value="1"/>
</dbReference>
<dbReference type="InterPro" id="IPR004520">
    <property type="entry name" value="GTPase_MnmE"/>
</dbReference>
<dbReference type="Gene3D" id="3.40.50.720">
    <property type="entry name" value="NAD(P)-binding Rossmann-like Domain"/>
    <property type="match status" value="2"/>
</dbReference>
<dbReference type="InterPro" id="IPR006153">
    <property type="entry name" value="Cation/H_exchanger_TM"/>
</dbReference>
<dbReference type="GO" id="GO:0006813">
    <property type="term" value="P:potassium ion transport"/>
    <property type="evidence" value="ECO:0007669"/>
    <property type="project" value="InterPro"/>
</dbReference>
<dbReference type="SUPFAM" id="SSF52540">
    <property type="entry name" value="P-loop containing nucleoside triphosphate hydrolases"/>
    <property type="match status" value="1"/>
</dbReference>
<feature type="domain" description="TrmE-type G" evidence="13">
    <location>
        <begin position="217"/>
        <end position="379"/>
    </location>
</feature>
<dbReference type="FunFam" id="3.30.1360.120:FF:000007">
    <property type="entry name" value="tRNA modification GTPase GTPBP3, mitochondrial"/>
    <property type="match status" value="1"/>
</dbReference>
<dbReference type="OrthoDB" id="188276at2759"/>
<dbReference type="InterPro" id="IPR027266">
    <property type="entry name" value="TrmE/GcvT-like"/>
</dbReference>
<dbReference type="Gene3D" id="1.20.1530.20">
    <property type="match status" value="1"/>
</dbReference>
<dbReference type="Proteomes" id="UP000606786">
    <property type="component" value="Unassembled WGS sequence"/>
</dbReference>
<dbReference type="Pfam" id="PF01926">
    <property type="entry name" value="MMR_HSR1"/>
    <property type="match status" value="1"/>
</dbReference>
<dbReference type="CDD" id="cd04164">
    <property type="entry name" value="trmE"/>
    <property type="match status" value="1"/>
</dbReference>
<evidence type="ECO:0000313" key="15">
    <source>
        <dbReference type="Proteomes" id="UP000606786"/>
    </source>
</evidence>
<feature type="transmembrane region" description="Helical" evidence="12">
    <location>
        <begin position="510"/>
        <end position="532"/>
    </location>
</feature>
<evidence type="ECO:0000256" key="8">
    <source>
        <dbReference type="ARBA" id="ARBA00023134"/>
    </source>
</evidence>
<dbReference type="GO" id="GO:1902600">
    <property type="term" value="P:proton transmembrane transport"/>
    <property type="evidence" value="ECO:0007669"/>
    <property type="project" value="InterPro"/>
</dbReference>
<protein>
    <submittedName>
        <fullName evidence="14">(Mediterranean fruit fly) hypothetical protein</fullName>
    </submittedName>
</protein>
<dbReference type="InterPro" id="IPR038770">
    <property type="entry name" value="Na+/solute_symporter_sf"/>
</dbReference>
<keyword evidence="5 10" id="KW-0819">tRNA processing</keyword>
<proteinExistence type="inferred from homology"/>
<feature type="transmembrane region" description="Helical" evidence="12">
    <location>
        <begin position="455"/>
        <end position="476"/>
    </location>
</feature>
<dbReference type="NCBIfam" id="TIGR00231">
    <property type="entry name" value="small_GTP"/>
    <property type="match status" value="1"/>
</dbReference>
<keyword evidence="11" id="KW-0175">Coiled coil</keyword>
<dbReference type="InterPro" id="IPR003148">
    <property type="entry name" value="RCK_N"/>
</dbReference>
<dbReference type="SUPFAM" id="SSF51735">
    <property type="entry name" value="NAD(P)-binding Rossmann-fold domains"/>
    <property type="match status" value="1"/>
</dbReference>
<feature type="transmembrane region" description="Helical" evidence="12">
    <location>
        <begin position="482"/>
        <end position="498"/>
    </location>
</feature>
<sequence>MTNRDETIFALSTVFGKSGVAVIRISGNHALKALSHFHIKKDIKPRFATLVDLYDDSGQLIDNGIIIYFPAPSSFTGEDIIELQVHGSKAVIKIILEELSKIFVMAKPGEFSLRAFLNCKLDLTQTEGIADLINSETKMQAKQAIRQMSGELEKLSNSWRKKLITIQSKIEVYIDFPEDVTIEKNELEKINNEVQALMQSIQDHLNDNRRGERLREGLHIVITGKPNVGKSALFNFLAKRDIAIVSEYAGTTRDVLEAHIDIGGYPIILSDTAGIRESSDPIESEGISRARKKSCEADLKIELFPYSSTVIKTEVQKCISISTTLMKPSQGNTIYVLSKADDISNDHYIKIDGIDFLPISILKGTGTERLISVIKEKVEEKFGYDKDTPVITRQRHRNCMKKAIEHLQRFSIDNPIELISEDLRLAASELGMITGIINVEEILIIAFWKMNISPVLGYFVAGALIGSHGLNLIHSAKAMDNFAEFGVVFLLFIIGLELTFERLIAMRIHVFGFGSLQVIVTMVAIWCIALAFGVNTNMAAVIGGGLALSSTAIVLQVLQEKVLKQAKFFGFKSALAIQAGLLLAQGGEFAFILFRLADELDVLPSEIAQVLMMLTTVTMAFTPLLSGLGEWIANSFSTEKVILDDEAVETDTQDLYNHVIVAGFGRVGYMVTKMLTAEHLSYVVVDIQSKIVKEGKNDSFLYILETLQDMKFKISRNRKSPGSCDLNKERSDYKKDNLSSCSKFPHVSIIIRLPDLSNVEIYRDLGASKIIPETSEMGLQLGGAALSLSGISESGVASLKNRFRKGNYSMIKDISSDMDE</sequence>
<evidence type="ECO:0000313" key="14">
    <source>
        <dbReference type="EMBL" id="CAD6996567.1"/>
    </source>
</evidence>
<dbReference type="InterPro" id="IPR027417">
    <property type="entry name" value="P-loop_NTPase"/>
</dbReference>
<keyword evidence="9 12" id="KW-0472">Membrane</keyword>
<dbReference type="Gene3D" id="1.20.120.430">
    <property type="entry name" value="tRNA modification GTPase MnmE domain 2"/>
    <property type="match status" value="1"/>
</dbReference>
<dbReference type="GO" id="GO:0005525">
    <property type="term" value="F:GTP binding"/>
    <property type="evidence" value="ECO:0007669"/>
    <property type="project" value="UniProtKB-KW"/>
</dbReference>
<evidence type="ECO:0000256" key="2">
    <source>
        <dbReference type="ARBA" id="ARBA00004173"/>
    </source>
</evidence>
<dbReference type="SUPFAM" id="SSF116878">
    <property type="entry name" value="TrmE connector domain"/>
    <property type="match status" value="1"/>
</dbReference>
<dbReference type="PANTHER" id="PTHR42714">
    <property type="entry name" value="TRNA MODIFICATION GTPASE GTPBP3"/>
    <property type="match status" value="1"/>
</dbReference>
<dbReference type="InterPro" id="IPR036291">
    <property type="entry name" value="NAD(P)-bd_dom_sf"/>
</dbReference>
<name>A0A811UF96_CERCA</name>
<evidence type="ECO:0000256" key="4">
    <source>
        <dbReference type="ARBA" id="ARBA00022692"/>
    </source>
</evidence>
<dbReference type="Pfam" id="PF12631">
    <property type="entry name" value="MnmE_helical"/>
    <property type="match status" value="1"/>
</dbReference>
<dbReference type="InterPro" id="IPR018948">
    <property type="entry name" value="GTP-bd_TrmE_N"/>
</dbReference>
<feature type="coiled-coil region" evidence="11">
    <location>
        <begin position="138"/>
        <end position="207"/>
    </location>
</feature>
<dbReference type="GO" id="GO:0003924">
    <property type="term" value="F:GTPase activity"/>
    <property type="evidence" value="ECO:0007669"/>
    <property type="project" value="InterPro"/>
</dbReference>
<dbReference type="GO" id="GO:0005739">
    <property type="term" value="C:mitochondrion"/>
    <property type="evidence" value="ECO:0007669"/>
    <property type="project" value="UniProtKB-SubCell"/>
</dbReference>
<keyword evidence="4 12" id="KW-0812">Transmembrane</keyword>
<gene>
    <name evidence="14" type="ORF">CCAP1982_LOCUS5235</name>
</gene>
<dbReference type="GO" id="GO:0016020">
    <property type="term" value="C:membrane"/>
    <property type="evidence" value="ECO:0007669"/>
    <property type="project" value="UniProtKB-SubCell"/>
</dbReference>
<dbReference type="Gene3D" id="3.40.50.300">
    <property type="entry name" value="P-loop containing nucleotide triphosphate hydrolases"/>
    <property type="match status" value="1"/>
</dbReference>
<comment type="caution">
    <text evidence="14">The sequence shown here is derived from an EMBL/GenBank/DDBJ whole genome shotgun (WGS) entry which is preliminary data.</text>
</comment>
<keyword evidence="6 10" id="KW-0547">Nucleotide-binding</keyword>
<dbReference type="NCBIfam" id="NF003661">
    <property type="entry name" value="PRK05291.1-3"/>
    <property type="match status" value="1"/>
</dbReference>
<dbReference type="EMBL" id="CAJHJT010000006">
    <property type="protein sequence ID" value="CAD6996567.1"/>
    <property type="molecule type" value="Genomic_DNA"/>
</dbReference>
<dbReference type="Pfam" id="PF00999">
    <property type="entry name" value="Na_H_Exchanger"/>
    <property type="match status" value="1"/>
</dbReference>
<keyword evidence="8 10" id="KW-0342">GTP-binding</keyword>
<feature type="transmembrane region" description="Helical" evidence="12">
    <location>
        <begin position="538"/>
        <end position="558"/>
    </location>
</feature>
<organism evidence="14 15">
    <name type="scientific">Ceratitis capitata</name>
    <name type="common">Mediterranean fruit fly</name>
    <name type="synonym">Tephritis capitata</name>
    <dbReference type="NCBI Taxonomy" id="7213"/>
    <lineage>
        <taxon>Eukaryota</taxon>
        <taxon>Metazoa</taxon>
        <taxon>Ecdysozoa</taxon>
        <taxon>Arthropoda</taxon>
        <taxon>Hexapoda</taxon>
        <taxon>Insecta</taxon>
        <taxon>Pterygota</taxon>
        <taxon>Neoptera</taxon>
        <taxon>Endopterygota</taxon>
        <taxon>Diptera</taxon>
        <taxon>Brachycera</taxon>
        <taxon>Muscomorpha</taxon>
        <taxon>Tephritoidea</taxon>
        <taxon>Tephritidae</taxon>
        <taxon>Ceratitis</taxon>
        <taxon>Ceratitis</taxon>
    </lineage>
</organism>
<feature type="transmembrane region" description="Helical" evidence="12">
    <location>
        <begin position="579"/>
        <end position="597"/>
    </location>
</feature>
<comment type="subcellular location">
    <subcellularLocation>
        <location evidence="1">Membrane</location>
        <topology evidence="1">Multi-pass membrane protein</topology>
    </subcellularLocation>
    <subcellularLocation>
        <location evidence="2">Mitochondrion</location>
    </subcellularLocation>
</comment>
<evidence type="ECO:0000256" key="10">
    <source>
        <dbReference type="RuleBase" id="RU003313"/>
    </source>
</evidence>
<dbReference type="Gene3D" id="3.30.1360.120">
    <property type="entry name" value="Probable tRNA modification gtpase trme, domain 1"/>
    <property type="match status" value="1"/>
</dbReference>
<evidence type="ECO:0000256" key="12">
    <source>
        <dbReference type="SAM" id="Phobius"/>
    </source>
</evidence>
<evidence type="ECO:0000256" key="9">
    <source>
        <dbReference type="ARBA" id="ARBA00023136"/>
    </source>
</evidence>
<dbReference type="AlphaFoldDB" id="A0A811UF96"/>
<dbReference type="Pfam" id="PF10396">
    <property type="entry name" value="TrmE_N"/>
    <property type="match status" value="1"/>
</dbReference>
<dbReference type="InterPro" id="IPR027368">
    <property type="entry name" value="MnmE_dom2"/>
</dbReference>
<evidence type="ECO:0000259" key="13">
    <source>
        <dbReference type="PROSITE" id="PS51709"/>
    </source>
</evidence>
<dbReference type="GO" id="GO:0015297">
    <property type="term" value="F:antiporter activity"/>
    <property type="evidence" value="ECO:0007669"/>
    <property type="project" value="InterPro"/>
</dbReference>
<evidence type="ECO:0000256" key="6">
    <source>
        <dbReference type="ARBA" id="ARBA00022741"/>
    </source>
</evidence>
<dbReference type="NCBIfam" id="TIGR00450">
    <property type="entry name" value="mnmE_trmE_thdF"/>
    <property type="match status" value="1"/>
</dbReference>
<dbReference type="GO" id="GO:0002098">
    <property type="term" value="P:tRNA wobble uridine modification"/>
    <property type="evidence" value="ECO:0007669"/>
    <property type="project" value="TreeGrafter"/>
</dbReference>
<reference evidence="14" key="1">
    <citation type="submission" date="2020-11" db="EMBL/GenBank/DDBJ databases">
        <authorList>
            <person name="Whitehead M."/>
        </authorList>
    </citation>
    <scope>NUCLEOTIDE SEQUENCE</scope>
    <source>
        <strain evidence="14">EGII</strain>
    </source>
</reference>
<feature type="transmembrane region" description="Helical" evidence="12">
    <location>
        <begin position="430"/>
        <end position="448"/>
    </location>
</feature>
<evidence type="ECO:0000256" key="5">
    <source>
        <dbReference type="ARBA" id="ARBA00022694"/>
    </source>
</evidence>
<dbReference type="InterPro" id="IPR006073">
    <property type="entry name" value="GTP-bd"/>
</dbReference>
<evidence type="ECO:0000256" key="1">
    <source>
        <dbReference type="ARBA" id="ARBA00004141"/>
    </source>
</evidence>
<dbReference type="InterPro" id="IPR005225">
    <property type="entry name" value="Small_GTP-bd"/>
</dbReference>
<keyword evidence="15" id="KW-1185">Reference proteome</keyword>
<comment type="similarity">
    <text evidence="3 10">Belongs to the TRAFAC class TrmE-Era-EngA-EngB-Septin-like GTPase superfamily. TrmE GTPase family.</text>
</comment>
<dbReference type="GO" id="GO:0030488">
    <property type="term" value="P:tRNA methylation"/>
    <property type="evidence" value="ECO:0007669"/>
    <property type="project" value="TreeGrafter"/>
</dbReference>
<dbReference type="Pfam" id="PF02254">
    <property type="entry name" value="TrkA_N"/>
    <property type="match status" value="1"/>
</dbReference>
<evidence type="ECO:0000256" key="11">
    <source>
        <dbReference type="SAM" id="Coils"/>
    </source>
</evidence>
<evidence type="ECO:0000256" key="7">
    <source>
        <dbReference type="ARBA" id="ARBA00022989"/>
    </source>
</evidence>
<feature type="transmembrane region" description="Helical" evidence="12">
    <location>
        <begin position="609"/>
        <end position="633"/>
    </location>
</feature>
<evidence type="ECO:0000256" key="3">
    <source>
        <dbReference type="ARBA" id="ARBA00011043"/>
    </source>
</evidence>